<keyword evidence="14 17" id="KW-0496">Mitochondrion</keyword>
<dbReference type="GO" id="GO:0008137">
    <property type="term" value="F:NADH dehydrogenase (ubiquinone) activity"/>
    <property type="evidence" value="ECO:0007669"/>
    <property type="project" value="UniProtKB-UniRule"/>
</dbReference>
<feature type="transmembrane region" description="Helical" evidence="17">
    <location>
        <begin position="178"/>
        <end position="201"/>
    </location>
</feature>
<feature type="transmembrane region" description="Helical" evidence="17">
    <location>
        <begin position="86"/>
        <end position="103"/>
    </location>
</feature>
<sequence>MMKMFFYMMFLIPLCFMNFWWMITNFLFLGVFYFLMTLSFTGFYSMMSYSFGGDILSLVMFFLSIWIVCLMIIASTKIYNMKVYSMEFSVLCIFLLIFLTASFTTLNLFMFYVFFESSLIPTLFLIFGWGYQPERLSAGYYLLFYTLFASLPMLAGIFYLSLVSFTLNYFLIEVNPSFYLYLSLVMAFFVKMPMVFIHFWLPKAHVEAPISGSMILAGVLLKLGGYGLLRVFSFLYPYSIPYNLFFISLSLYGMSMIGFLCLYQVDIKSLIAYSSVSHMGLCLCGILTFNTWGMLGSLLLMLGHGLCSSGLFCLANVIYERVSSRSIYLNSGLITFMPSMSLFWFLLSINNMGSPPSLNLLGEILLLNSLMSWCSFSFIFLFLTSFLSCCYSIYLYSITQHGTLFSGLSSVSTGFTREYYLLFFHLLPLNFLVLSVDIFMLWI</sequence>
<dbReference type="GO" id="GO:0048039">
    <property type="term" value="F:ubiquinone binding"/>
    <property type="evidence" value="ECO:0007669"/>
    <property type="project" value="TreeGrafter"/>
</dbReference>
<feature type="transmembrane region" description="Helical" evidence="17">
    <location>
        <begin position="242"/>
        <end position="263"/>
    </location>
</feature>
<keyword evidence="12 17" id="KW-0520">NAD</keyword>
<dbReference type="RefSeq" id="YP_002735091.1">
    <property type="nucleotide sequence ID" value="NC_012463.1"/>
</dbReference>
<dbReference type="InterPro" id="IPR000260">
    <property type="entry name" value="NADH4_N"/>
</dbReference>
<feature type="transmembrane region" description="Helical" evidence="17">
    <location>
        <begin position="142"/>
        <end position="172"/>
    </location>
</feature>
<dbReference type="GO" id="GO:0003954">
    <property type="term" value="F:NADH dehydrogenase activity"/>
    <property type="evidence" value="ECO:0007669"/>
    <property type="project" value="TreeGrafter"/>
</dbReference>
<name>B7SMN9_9HEMI</name>
<keyword evidence="13 17" id="KW-0830">Ubiquinone</keyword>
<accession>B7SMN9</accession>
<evidence type="ECO:0000256" key="2">
    <source>
        <dbReference type="ARBA" id="ARBA00004225"/>
    </source>
</evidence>
<dbReference type="GO" id="GO:0042773">
    <property type="term" value="P:ATP synthesis coupled electron transport"/>
    <property type="evidence" value="ECO:0007669"/>
    <property type="project" value="InterPro"/>
</dbReference>
<evidence type="ECO:0000256" key="8">
    <source>
        <dbReference type="ARBA" id="ARBA00022692"/>
    </source>
</evidence>
<dbReference type="GeneID" id="7672076"/>
<comment type="function">
    <text evidence="1">Core subunit of the mitochondrial membrane respiratory chain NADH dehydrogenase (Complex I) that is believed to belong to the minimal assembly required for catalysis. Complex I functions in the transfer of electrons from NADH to the respiratory chain. The immediate electron acceptor for the enzyme is believed to be ubiquinone.</text>
</comment>
<feature type="transmembrane region" description="Helical" evidence="17">
    <location>
        <begin position="7"/>
        <end position="35"/>
    </location>
</feature>
<dbReference type="CTD" id="4538"/>
<keyword evidence="10 17" id="KW-0249">Electron transport</keyword>
<feature type="transmembrane region" description="Helical" evidence="17">
    <location>
        <begin position="370"/>
        <end position="398"/>
    </location>
</feature>
<comment type="catalytic activity">
    <reaction evidence="16 17">
        <text>a ubiquinone + NADH + 5 H(+)(in) = a ubiquinol + NAD(+) + 4 H(+)(out)</text>
        <dbReference type="Rhea" id="RHEA:29091"/>
        <dbReference type="Rhea" id="RHEA-COMP:9565"/>
        <dbReference type="Rhea" id="RHEA-COMP:9566"/>
        <dbReference type="ChEBI" id="CHEBI:15378"/>
        <dbReference type="ChEBI" id="CHEBI:16389"/>
        <dbReference type="ChEBI" id="CHEBI:17976"/>
        <dbReference type="ChEBI" id="CHEBI:57540"/>
        <dbReference type="ChEBI" id="CHEBI:57945"/>
        <dbReference type="EC" id="7.1.1.2"/>
    </reaction>
</comment>
<keyword evidence="9" id="KW-1278">Translocase</keyword>
<keyword evidence="15 17" id="KW-0472">Membrane</keyword>
<feature type="transmembrane region" description="Helical" evidence="17">
    <location>
        <begin position="295"/>
        <end position="315"/>
    </location>
</feature>
<feature type="transmembrane region" description="Helical" evidence="17">
    <location>
        <begin position="213"/>
        <end position="236"/>
    </location>
</feature>
<keyword evidence="8 17" id="KW-0812">Transmembrane</keyword>
<evidence type="ECO:0000256" key="9">
    <source>
        <dbReference type="ARBA" id="ARBA00022967"/>
    </source>
</evidence>
<dbReference type="PANTHER" id="PTHR43507">
    <property type="entry name" value="NADH-UBIQUINONE OXIDOREDUCTASE CHAIN 4"/>
    <property type="match status" value="1"/>
</dbReference>
<evidence type="ECO:0000256" key="7">
    <source>
        <dbReference type="ARBA" id="ARBA00022660"/>
    </source>
</evidence>
<feature type="transmembrane region" description="Helical" evidence="17">
    <location>
        <begin position="327"/>
        <end position="350"/>
    </location>
</feature>
<dbReference type="InterPro" id="IPR003918">
    <property type="entry name" value="NADH_UbQ_OxRdtase"/>
</dbReference>
<dbReference type="Pfam" id="PF01059">
    <property type="entry name" value="Oxidored_q5_N"/>
    <property type="match status" value="1"/>
</dbReference>
<comment type="function">
    <text evidence="17">Core subunit of the mitochondrial membrane respiratory chain NADH dehydrogenase (Complex I) which catalyzes electron transfer from NADH through the respiratory chain, using ubiquinone as an electron acceptor. Essential for the catalytic activity and assembly of complex I.</text>
</comment>
<evidence type="ECO:0000256" key="17">
    <source>
        <dbReference type="RuleBase" id="RU003297"/>
    </source>
</evidence>
<dbReference type="InterPro" id="IPR001750">
    <property type="entry name" value="ND/Mrp_TM"/>
</dbReference>
<feature type="domain" description="NADH:ubiquinone oxidoreductase chain 4 N-terminal" evidence="19">
    <location>
        <begin position="1"/>
        <end position="100"/>
    </location>
</feature>
<gene>
    <name evidence="20" type="primary">ND4</name>
</gene>
<evidence type="ECO:0000256" key="16">
    <source>
        <dbReference type="ARBA" id="ARBA00049551"/>
    </source>
</evidence>
<dbReference type="GO" id="GO:0031966">
    <property type="term" value="C:mitochondrial membrane"/>
    <property type="evidence" value="ECO:0007669"/>
    <property type="project" value="UniProtKB-SubCell"/>
</dbReference>
<comment type="subcellular location">
    <subcellularLocation>
        <location evidence="2 17">Mitochondrion membrane</location>
        <topology evidence="2 17">Multi-pass membrane protein</topology>
    </subcellularLocation>
</comment>
<evidence type="ECO:0000313" key="20">
    <source>
        <dbReference type="EMBL" id="ABZ02133.1"/>
    </source>
</evidence>
<evidence type="ECO:0000256" key="15">
    <source>
        <dbReference type="ARBA" id="ARBA00023136"/>
    </source>
</evidence>
<keyword evidence="6 17" id="KW-0813">Transport</keyword>
<keyword evidence="7 17" id="KW-0679">Respiratory chain</keyword>
<evidence type="ECO:0000256" key="14">
    <source>
        <dbReference type="ARBA" id="ARBA00023128"/>
    </source>
</evidence>
<evidence type="ECO:0000256" key="4">
    <source>
        <dbReference type="ARBA" id="ARBA00012944"/>
    </source>
</evidence>
<evidence type="ECO:0000259" key="19">
    <source>
        <dbReference type="Pfam" id="PF01059"/>
    </source>
</evidence>
<dbReference type="AlphaFoldDB" id="B7SMN9"/>
<dbReference type="EC" id="7.1.1.2" evidence="4 17"/>
<dbReference type="PRINTS" id="PR01437">
    <property type="entry name" value="NUOXDRDTASE4"/>
</dbReference>
<evidence type="ECO:0000259" key="18">
    <source>
        <dbReference type="Pfam" id="PF00361"/>
    </source>
</evidence>
<evidence type="ECO:0000256" key="11">
    <source>
        <dbReference type="ARBA" id="ARBA00022989"/>
    </source>
</evidence>
<feature type="transmembrane region" description="Helical" evidence="17">
    <location>
        <begin position="270"/>
        <end position="289"/>
    </location>
</feature>
<feature type="transmembrane region" description="Helical" evidence="17">
    <location>
        <begin position="109"/>
        <end position="130"/>
    </location>
</feature>
<evidence type="ECO:0000256" key="13">
    <source>
        <dbReference type="ARBA" id="ARBA00023075"/>
    </source>
</evidence>
<evidence type="ECO:0000256" key="12">
    <source>
        <dbReference type="ARBA" id="ARBA00023027"/>
    </source>
</evidence>
<proteinExistence type="inferred from homology"/>
<feature type="transmembrane region" description="Helical" evidence="17">
    <location>
        <begin position="55"/>
        <end position="74"/>
    </location>
</feature>
<feature type="domain" description="NADH:quinone oxidoreductase/Mrp antiporter transmembrane" evidence="18">
    <location>
        <begin position="107"/>
        <end position="387"/>
    </location>
</feature>
<feature type="transmembrane region" description="Helical" evidence="17">
    <location>
        <begin position="419"/>
        <end position="442"/>
    </location>
</feature>
<geneLocation type="mitochondrion" evidence="20"/>
<dbReference type="Pfam" id="PF00361">
    <property type="entry name" value="Proton_antipo_M"/>
    <property type="match status" value="1"/>
</dbReference>
<protein>
    <recommendedName>
        <fullName evidence="5 17">NADH-ubiquinone oxidoreductase chain 4</fullName>
        <ecNumber evidence="4 17">7.1.1.2</ecNumber>
    </recommendedName>
</protein>
<keyword evidence="11 17" id="KW-1133">Transmembrane helix</keyword>
<evidence type="ECO:0000256" key="10">
    <source>
        <dbReference type="ARBA" id="ARBA00022982"/>
    </source>
</evidence>
<evidence type="ECO:0000256" key="6">
    <source>
        <dbReference type="ARBA" id="ARBA00022448"/>
    </source>
</evidence>
<dbReference type="GO" id="GO:0015990">
    <property type="term" value="P:electron transport coupled proton transport"/>
    <property type="evidence" value="ECO:0007669"/>
    <property type="project" value="TreeGrafter"/>
</dbReference>
<comment type="similarity">
    <text evidence="3 17">Belongs to the complex I subunit 4 family.</text>
</comment>
<evidence type="ECO:0000256" key="3">
    <source>
        <dbReference type="ARBA" id="ARBA00009025"/>
    </source>
</evidence>
<evidence type="ECO:0000256" key="5">
    <source>
        <dbReference type="ARBA" id="ARBA00021006"/>
    </source>
</evidence>
<organism evidence="20">
    <name type="scientific">Saldula arsenjevi</name>
    <dbReference type="NCBI Taxonomy" id="498931"/>
    <lineage>
        <taxon>Eukaryota</taxon>
        <taxon>Metazoa</taxon>
        <taxon>Ecdysozoa</taxon>
        <taxon>Arthropoda</taxon>
        <taxon>Hexapoda</taxon>
        <taxon>Insecta</taxon>
        <taxon>Pterygota</taxon>
        <taxon>Neoptera</taxon>
        <taxon>Paraneoptera</taxon>
        <taxon>Hemiptera</taxon>
        <taxon>Heteroptera</taxon>
        <taxon>Panheteroptera</taxon>
        <taxon>Leptopodomorpha</taxon>
        <taxon>Saldidae</taxon>
        <taxon>Saldinae</taxon>
        <taxon>Saldula</taxon>
    </lineage>
</organism>
<reference evidence="20" key="1">
    <citation type="journal article" date="2008" name="BMC Genomics">
        <title>Comparative and phylogenomic studies on the mitochondrial genomes of Pentatomomorpha (Insecta: Hemiptera: Heteroptera).</title>
        <authorList>
            <person name="Hua J."/>
            <person name="Li M."/>
            <person name="Dong P."/>
            <person name="Cui Y."/>
            <person name="Xie Q."/>
            <person name="Bu W."/>
        </authorList>
    </citation>
    <scope>NUCLEOTIDE SEQUENCE</scope>
</reference>
<dbReference type="PANTHER" id="PTHR43507:SF20">
    <property type="entry name" value="NADH-UBIQUINONE OXIDOREDUCTASE CHAIN 4"/>
    <property type="match status" value="1"/>
</dbReference>
<dbReference type="EMBL" id="EU427345">
    <property type="protein sequence ID" value="ABZ02133.1"/>
    <property type="molecule type" value="Genomic_DNA"/>
</dbReference>
<evidence type="ECO:0000256" key="1">
    <source>
        <dbReference type="ARBA" id="ARBA00003257"/>
    </source>
</evidence>